<sequence>MKGFIRWLAVVLVLAALPVAGGAAPPNLQGTWQDEHSSGTGMIAAVLVYPRRPFSDAKVELRIYEQHDSTFVGDVSFDINLIISEPFTYKGSALITGFITNDRQVRFAGQVIPAVEEPLQGANSFIKNVEFTGRLIAEPVSGGRFPRFREAIQGNWLLYGFHEVEEATGTLASIMGFSGYTHLRKAPPAE</sequence>
<evidence type="ECO:0000313" key="2">
    <source>
        <dbReference type="EMBL" id="HGB14233.1"/>
    </source>
</evidence>
<protein>
    <submittedName>
        <fullName evidence="2">Uncharacterized protein</fullName>
    </submittedName>
</protein>
<evidence type="ECO:0000256" key="1">
    <source>
        <dbReference type="SAM" id="SignalP"/>
    </source>
</evidence>
<name>A0A7C3WL23_9BACT</name>
<reference evidence="2" key="1">
    <citation type="journal article" date="2020" name="mSystems">
        <title>Genome- and Community-Level Interaction Insights into Carbon Utilization and Element Cycling Functions of Hydrothermarchaeota in Hydrothermal Sediment.</title>
        <authorList>
            <person name="Zhou Z."/>
            <person name="Liu Y."/>
            <person name="Xu W."/>
            <person name="Pan J."/>
            <person name="Luo Z.H."/>
            <person name="Li M."/>
        </authorList>
    </citation>
    <scope>NUCLEOTIDE SEQUENCE [LARGE SCALE GENOMIC DNA]</scope>
    <source>
        <strain evidence="2">SpSt-776</strain>
    </source>
</reference>
<organism evidence="2">
    <name type="scientific">Desulfobacca acetoxidans</name>
    <dbReference type="NCBI Taxonomy" id="60893"/>
    <lineage>
        <taxon>Bacteria</taxon>
        <taxon>Pseudomonadati</taxon>
        <taxon>Thermodesulfobacteriota</taxon>
        <taxon>Desulfobaccia</taxon>
        <taxon>Desulfobaccales</taxon>
        <taxon>Desulfobaccaceae</taxon>
        <taxon>Desulfobacca</taxon>
    </lineage>
</organism>
<dbReference type="AlphaFoldDB" id="A0A7C3WL23"/>
<keyword evidence="1" id="KW-0732">Signal</keyword>
<accession>A0A7C3WL23</accession>
<feature type="chain" id="PRO_5028035292" evidence="1">
    <location>
        <begin position="24"/>
        <end position="190"/>
    </location>
</feature>
<proteinExistence type="predicted"/>
<gene>
    <name evidence="2" type="ORF">ENV62_03210</name>
</gene>
<feature type="signal peptide" evidence="1">
    <location>
        <begin position="1"/>
        <end position="23"/>
    </location>
</feature>
<comment type="caution">
    <text evidence="2">The sequence shown here is derived from an EMBL/GenBank/DDBJ whole genome shotgun (WGS) entry which is preliminary data.</text>
</comment>
<dbReference type="EMBL" id="DTHB01000027">
    <property type="protein sequence ID" value="HGB14233.1"/>
    <property type="molecule type" value="Genomic_DNA"/>
</dbReference>